<evidence type="ECO:0000313" key="3">
    <source>
        <dbReference type="EMBL" id="ERN02759.1"/>
    </source>
</evidence>
<keyword evidence="4" id="KW-1185">Reference proteome</keyword>
<feature type="domain" description="BTB" evidence="2">
    <location>
        <begin position="9"/>
        <end position="71"/>
    </location>
</feature>
<dbReference type="HOGENOM" id="CLU_1344883_0_0_1"/>
<evidence type="ECO:0000256" key="1">
    <source>
        <dbReference type="ARBA" id="ARBA00004906"/>
    </source>
</evidence>
<reference evidence="4" key="1">
    <citation type="journal article" date="2013" name="Science">
        <title>The Amborella genome and the evolution of flowering plants.</title>
        <authorList>
            <consortium name="Amborella Genome Project"/>
        </authorList>
    </citation>
    <scope>NUCLEOTIDE SEQUENCE [LARGE SCALE GENOMIC DNA]</scope>
</reference>
<dbReference type="InterPro" id="IPR000210">
    <property type="entry name" value="BTB/POZ_dom"/>
</dbReference>
<gene>
    <name evidence="3" type="ORF">AMTR_s00086p00037750</name>
</gene>
<dbReference type="eggNOG" id="ENOG502QYIX">
    <property type="taxonomic scope" value="Eukaryota"/>
</dbReference>
<dbReference type="Gramene" id="ERN02759">
    <property type="protein sequence ID" value="ERN02759"/>
    <property type="gene ID" value="AMTR_s00086p00037750"/>
</dbReference>
<dbReference type="Gene3D" id="3.30.710.10">
    <property type="entry name" value="Potassium Channel Kv1.1, Chain A"/>
    <property type="match status" value="1"/>
</dbReference>
<dbReference type="OMA" id="ALIWEND"/>
<name>W1P536_AMBTC</name>
<organism evidence="3 4">
    <name type="scientific">Amborella trichopoda</name>
    <dbReference type="NCBI Taxonomy" id="13333"/>
    <lineage>
        <taxon>Eukaryota</taxon>
        <taxon>Viridiplantae</taxon>
        <taxon>Streptophyta</taxon>
        <taxon>Embryophyta</taxon>
        <taxon>Tracheophyta</taxon>
        <taxon>Spermatophyta</taxon>
        <taxon>Magnoliopsida</taxon>
        <taxon>Amborellales</taxon>
        <taxon>Amborellaceae</taxon>
        <taxon>Amborella</taxon>
    </lineage>
</organism>
<sequence>MEPNLKHPLTSRSGYMKRHLKESNNIRLDDIKITAHTFDMVIEFCYGSNLPFTPQNIAALRCAAEILEMTEEYEVHNLCRRTKFYFSQVVTTDKEVAEVVLYKSLELLPESENGVFLVSQCIETLLTPREIWWESNKRREGNGGHIRNPQVVSSAWVPSVVQLSLGLFEGIMRSVQTRLIGSHDGIYAVIDAYLKVILYFLYGR</sequence>
<evidence type="ECO:0000313" key="4">
    <source>
        <dbReference type="Proteomes" id="UP000017836"/>
    </source>
</evidence>
<comment type="pathway">
    <text evidence="1">Protein modification; protein ubiquitination.</text>
</comment>
<dbReference type="Proteomes" id="UP000017836">
    <property type="component" value="Unassembled WGS sequence"/>
</dbReference>
<dbReference type="PANTHER" id="PTHR32370">
    <property type="entry name" value="OS12G0117600 PROTEIN"/>
    <property type="match status" value="1"/>
</dbReference>
<dbReference type="AlphaFoldDB" id="W1P536"/>
<dbReference type="InterPro" id="IPR011333">
    <property type="entry name" value="SKP1/BTB/POZ_sf"/>
</dbReference>
<accession>W1P536</accession>
<dbReference type="SUPFAM" id="SSF54695">
    <property type="entry name" value="POZ domain"/>
    <property type="match status" value="1"/>
</dbReference>
<dbReference type="InterPro" id="IPR043454">
    <property type="entry name" value="NPH3/RPT2-like"/>
</dbReference>
<proteinExistence type="predicted"/>
<dbReference type="Pfam" id="PF00651">
    <property type="entry name" value="BTB"/>
    <property type="match status" value="1"/>
</dbReference>
<protein>
    <recommendedName>
        <fullName evidence="2">BTB domain-containing protein</fullName>
    </recommendedName>
</protein>
<dbReference type="EMBL" id="KI394485">
    <property type="protein sequence ID" value="ERN02759.1"/>
    <property type="molecule type" value="Genomic_DNA"/>
</dbReference>
<evidence type="ECO:0000259" key="2">
    <source>
        <dbReference type="Pfam" id="PF00651"/>
    </source>
</evidence>